<evidence type="ECO:0000256" key="2">
    <source>
        <dbReference type="ARBA" id="ARBA00007812"/>
    </source>
</evidence>
<dbReference type="Gene3D" id="3.40.50.970">
    <property type="match status" value="2"/>
</dbReference>
<dbReference type="InterPro" id="IPR012001">
    <property type="entry name" value="Thiamin_PyroP_enz_TPP-bd_dom"/>
</dbReference>
<evidence type="ECO:0000256" key="3">
    <source>
        <dbReference type="ARBA" id="ARBA00023052"/>
    </source>
</evidence>
<dbReference type="Pfam" id="PF02775">
    <property type="entry name" value="TPP_enzyme_C"/>
    <property type="match status" value="1"/>
</dbReference>
<keyword evidence="9" id="KW-1185">Reference proteome</keyword>
<dbReference type="PANTHER" id="PTHR18968:SF13">
    <property type="entry name" value="ACETOLACTATE SYNTHASE CATALYTIC SUBUNIT, MITOCHONDRIAL"/>
    <property type="match status" value="1"/>
</dbReference>
<proteinExistence type="inferred from homology"/>
<evidence type="ECO:0000313" key="9">
    <source>
        <dbReference type="Proteomes" id="UP001215503"/>
    </source>
</evidence>
<gene>
    <name evidence="8" type="ORF">P2G67_06480</name>
</gene>
<feature type="domain" description="Thiamine pyrophosphate enzyme N-terminal TPP-binding" evidence="7">
    <location>
        <begin position="12"/>
        <end position="127"/>
    </location>
</feature>
<organism evidence="8 9">
    <name type="scientific">Aquibaculum arenosum</name>
    <dbReference type="NCBI Taxonomy" id="3032591"/>
    <lineage>
        <taxon>Bacteria</taxon>
        <taxon>Pseudomonadati</taxon>
        <taxon>Pseudomonadota</taxon>
        <taxon>Alphaproteobacteria</taxon>
        <taxon>Rhodospirillales</taxon>
        <taxon>Rhodovibrionaceae</taxon>
        <taxon>Aquibaculum</taxon>
    </lineage>
</organism>
<dbReference type="InterPro" id="IPR045229">
    <property type="entry name" value="TPP_enz"/>
</dbReference>
<protein>
    <submittedName>
        <fullName evidence="8">Thiamine pyrophosphate-binding protein</fullName>
    </submittedName>
</protein>
<keyword evidence="3 4" id="KW-0786">Thiamine pyrophosphate</keyword>
<dbReference type="EMBL" id="JARHUD010000003">
    <property type="protein sequence ID" value="MDF2095618.1"/>
    <property type="molecule type" value="Genomic_DNA"/>
</dbReference>
<reference evidence="8 9" key="1">
    <citation type="submission" date="2023-03" db="EMBL/GenBank/DDBJ databases">
        <title>Fodinicurvata sp. CAU 1616 isolated from sea sendiment.</title>
        <authorList>
            <person name="Kim W."/>
        </authorList>
    </citation>
    <scope>NUCLEOTIDE SEQUENCE [LARGE SCALE GENOMIC DNA]</scope>
    <source>
        <strain evidence="8 9">CAU 1616</strain>
    </source>
</reference>
<evidence type="ECO:0000259" key="6">
    <source>
        <dbReference type="Pfam" id="PF02775"/>
    </source>
</evidence>
<dbReference type="SUPFAM" id="SSF52518">
    <property type="entry name" value="Thiamin diphosphate-binding fold (THDP-binding)"/>
    <property type="match status" value="2"/>
</dbReference>
<dbReference type="InterPro" id="IPR000399">
    <property type="entry name" value="TPP-bd_CS"/>
</dbReference>
<dbReference type="PROSITE" id="PS00187">
    <property type="entry name" value="TPP_ENZYMES"/>
    <property type="match status" value="1"/>
</dbReference>
<feature type="domain" description="Thiamine pyrophosphate enzyme TPP-binding" evidence="6">
    <location>
        <begin position="403"/>
        <end position="552"/>
    </location>
</feature>
<name>A0ABT5YL24_9PROT</name>
<dbReference type="Proteomes" id="UP001215503">
    <property type="component" value="Unassembled WGS sequence"/>
</dbReference>
<dbReference type="CDD" id="cd00568">
    <property type="entry name" value="TPP_enzymes"/>
    <property type="match status" value="1"/>
</dbReference>
<evidence type="ECO:0000256" key="1">
    <source>
        <dbReference type="ARBA" id="ARBA00001964"/>
    </source>
</evidence>
<dbReference type="InterPro" id="IPR029035">
    <property type="entry name" value="DHS-like_NAD/FAD-binding_dom"/>
</dbReference>
<accession>A0ABT5YL24</accession>
<dbReference type="InterPro" id="IPR011766">
    <property type="entry name" value="TPP_enzyme_TPP-bd"/>
</dbReference>
<dbReference type="CDD" id="cd07035">
    <property type="entry name" value="TPP_PYR_POX_like"/>
    <property type="match status" value="1"/>
</dbReference>
<evidence type="ECO:0000256" key="4">
    <source>
        <dbReference type="RuleBase" id="RU362132"/>
    </source>
</evidence>
<dbReference type="Pfam" id="PF00205">
    <property type="entry name" value="TPP_enzyme_M"/>
    <property type="match status" value="1"/>
</dbReference>
<sequence length="579" mass="61461">MTDGVAARDNEMTGGEVLARMLQAHGVGPMFGMGGFQLLPFYDAARRLGLAHSLINDERCGVFMADAYAKVSGRVGVCDATLGPGATNLVTGLVEALNAGSPLVVIIGDSHRAHSWKNMTQESRQTEILRPACKELIRVEQIERLPELVRRAFQVATSGRPGPVVIDLPEDVCHDTHPFEGEELSADARWQSAPALRARPDAEDLAKAAALLIEAKRPLILAGGGVHLSQAAESLQAFAEAAGIPVAHTMSGKGAVACSSPVSAGLFGRYDRIANKLIEESDCLLVVGCKLGEIATKRYTVPPPGKTLIHLEVWAEEIGRCYAPTVPLWGDAKAGIEALAQAIGGRGREAREPWLTQVVEQMAAWREKVREKLESTETPVSMGRLLGELNKVLPADALLVADGGFAAHWGGLLYDSKQPGRGFVPDRGFASIGYGLPGAMGCKLAAPERPVVALTGDGGFNMVLGELETARRLGLAVTIIVVNNAASGYVKALQHLMYGEGAYQSSDLAETDYAKVAEALGCKGIRVEDPEALQDALKTALAEKGRPTILDVVVTRDPAKMLPGVDNRAAKVRKGDRVA</sequence>
<evidence type="ECO:0000259" key="7">
    <source>
        <dbReference type="Pfam" id="PF02776"/>
    </source>
</evidence>
<dbReference type="Pfam" id="PF02776">
    <property type="entry name" value="TPP_enzyme_N"/>
    <property type="match status" value="1"/>
</dbReference>
<dbReference type="InterPro" id="IPR029061">
    <property type="entry name" value="THDP-binding"/>
</dbReference>
<dbReference type="SUPFAM" id="SSF52467">
    <property type="entry name" value="DHS-like NAD/FAD-binding domain"/>
    <property type="match status" value="1"/>
</dbReference>
<comment type="cofactor">
    <cofactor evidence="1">
        <name>thiamine diphosphate</name>
        <dbReference type="ChEBI" id="CHEBI:58937"/>
    </cofactor>
</comment>
<evidence type="ECO:0000313" key="8">
    <source>
        <dbReference type="EMBL" id="MDF2095618.1"/>
    </source>
</evidence>
<comment type="similarity">
    <text evidence="2 4">Belongs to the TPP enzyme family.</text>
</comment>
<dbReference type="RefSeq" id="WP_275821218.1">
    <property type="nucleotide sequence ID" value="NZ_JARHUD010000003.1"/>
</dbReference>
<comment type="caution">
    <text evidence="8">The sequence shown here is derived from an EMBL/GenBank/DDBJ whole genome shotgun (WGS) entry which is preliminary data.</text>
</comment>
<evidence type="ECO:0000259" key="5">
    <source>
        <dbReference type="Pfam" id="PF00205"/>
    </source>
</evidence>
<dbReference type="InterPro" id="IPR012000">
    <property type="entry name" value="Thiamin_PyroP_enz_cen_dom"/>
</dbReference>
<dbReference type="PANTHER" id="PTHR18968">
    <property type="entry name" value="THIAMINE PYROPHOSPHATE ENZYMES"/>
    <property type="match status" value="1"/>
</dbReference>
<feature type="domain" description="Thiamine pyrophosphate enzyme central" evidence="5">
    <location>
        <begin position="205"/>
        <end position="339"/>
    </location>
</feature>
<dbReference type="Gene3D" id="3.40.50.1220">
    <property type="entry name" value="TPP-binding domain"/>
    <property type="match status" value="1"/>
</dbReference>